<comment type="caution">
    <text evidence="1">The sequence shown here is derived from an EMBL/GenBank/DDBJ whole genome shotgun (WGS) entry which is preliminary data.</text>
</comment>
<dbReference type="EMBL" id="LAZR01033802">
    <property type="protein sequence ID" value="KKL47074.1"/>
    <property type="molecule type" value="Genomic_DNA"/>
</dbReference>
<proteinExistence type="predicted"/>
<organism evidence="1">
    <name type="scientific">marine sediment metagenome</name>
    <dbReference type="NCBI Taxonomy" id="412755"/>
    <lineage>
        <taxon>unclassified sequences</taxon>
        <taxon>metagenomes</taxon>
        <taxon>ecological metagenomes</taxon>
    </lineage>
</organism>
<accession>A0A0F9CDC1</accession>
<reference evidence="1" key="1">
    <citation type="journal article" date="2015" name="Nature">
        <title>Complex archaea that bridge the gap between prokaryotes and eukaryotes.</title>
        <authorList>
            <person name="Spang A."/>
            <person name="Saw J.H."/>
            <person name="Jorgensen S.L."/>
            <person name="Zaremba-Niedzwiedzka K."/>
            <person name="Martijn J."/>
            <person name="Lind A.E."/>
            <person name="van Eijk R."/>
            <person name="Schleper C."/>
            <person name="Guy L."/>
            <person name="Ettema T.J."/>
        </authorList>
    </citation>
    <scope>NUCLEOTIDE SEQUENCE</scope>
</reference>
<name>A0A0F9CDC1_9ZZZZ</name>
<dbReference type="AlphaFoldDB" id="A0A0F9CDC1"/>
<protein>
    <submittedName>
        <fullName evidence="1">Uncharacterized protein</fullName>
    </submittedName>
</protein>
<gene>
    <name evidence="1" type="ORF">LCGC14_2339190</name>
</gene>
<evidence type="ECO:0000313" key="1">
    <source>
        <dbReference type="EMBL" id="KKL47074.1"/>
    </source>
</evidence>
<sequence>MVWALCTSGQAITKAGVNANSTITASGQALSNWSDETESAICSVANKNVVSNFSGLTANGKEIMAQLASDIIGQQIINYDMSGYTSRHEATMMLNVLENRISKNKAIIKESDNKAYLGLT</sequence>